<gene>
    <name evidence="1" type="ORF">C7N83_09910</name>
</gene>
<evidence type="ECO:0000313" key="2">
    <source>
        <dbReference type="Proteomes" id="UP000241868"/>
    </source>
</evidence>
<proteinExistence type="predicted"/>
<dbReference type="Proteomes" id="UP000241868">
    <property type="component" value="Unassembled WGS sequence"/>
</dbReference>
<keyword evidence="2" id="KW-1185">Reference proteome</keyword>
<organism evidence="1 2">
    <name type="scientific">Neisseria iguanae</name>
    <dbReference type="NCBI Taxonomy" id="90242"/>
    <lineage>
        <taxon>Bacteria</taxon>
        <taxon>Pseudomonadati</taxon>
        <taxon>Pseudomonadota</taxon>
        <taxon>Betaproteobacteria</taxon>
        <taxon>Neisseriales</taxon>
        <taxon>Neisseriaceae</taxon>
        <taxon>Neisseria</taxon>
    </lineage>
</organism>
<dbReference type="AlphaFoldDB" id="A0A2P7TYM1"/>
<accession>A0A2P7TYM1</accession>
<name>A0A2P7TYM1_9NEIS</name>
<sequence length="94" mass="10575">MINIKADESYFRTGVKESTNAARQEKSPYPDFESPMAGFIPYLLATQQTATLQPIIREQVKPDSIVYTDCYRLCAKFETVGATPFTLSTTLVMK</sequence>
<evidence type="ECO:0000313" key="1">
    <source>
        <dbReference type="EMBL" id="PSJ79830.1"/>
    </source>
</evidence>
<reference evidence="1 2" key="1">
    <citation type="submission" date="2018-03" db="EMBL/GenBank/DDBJ databases">
        <title>Neisseria weixii sp. nov., isolated from the intestinal contents of Tibetan Plateau pika (Ochotona curzoniae) in Yushu, Qinghai Province, China.</title>
        <authorList>
            <person name="Gui Z."/>
        </authorList>
    </citation>
    <scope>NUCLEOTIDE SEQUENCE [LARGE SCALE GENOMIC DNA]</scope>
    <source>
        <strain evidence="1 2">ATCC 51483</strain>
    </source>
</reference>
<comment type="caution">
    <text evidence="1">The sequence shown here is derived from an EMBL/GenBank/DDBJ whole genome shotgun (WGS) entry which is preliminary data.</text>
</comment>
<protein>
    <submittedName>
        <fullName evidence="1">Uncharacterized protein</fullName>
    </submittedName>
</protein>
<dbReference type="EMBL" id="PXYY01000069">
    <property type="protein sequence ID" value="PSJ79830.1"/>
    <property type="molecule type" value="Genomic_DNA"/>
</dbReference>